<dbReference type="KEGG" id="cvn:111133469"/>
<dbReference type="RefSeq" id="XP_022337615.1">
    <property type="nucleotide sequence ID" value="XM_022481907.1"/>
</dbReference>
<name>A0A8B8EBX2_CRAVI</name>
<proteinExistence type="predicted"/>
<evidence type="ECO:0000256" key="1">
    <source>
        <dbReference type="SAM" id="MobiDB-lite"/>
    </source>
</evidence>
<feature type="compositionally biased region" description="Polar residues" evidence="1">
    <location>
        <begin position="73"/>
        <end position="82"/>
    </location>
</feature>
<feature type="compositionally biased region" description="Polar residues" evidence="1">
    <location>
        <begin position="93"/>
        <end position="118"/>
    </location>
</feature>
<feature type="compositionally biased region" description="Basic and acidic residues" evidence="1">
    <location>
        <begin position="57"/>
        <end position="72"/>
    </location>
</feature>
<dbReference type="GeneID" id="111133469"/>
<gene>
    <name evidence="3" type="primary">LOC111133469</name>
</gene>
<sequence length="264" mass="30663">MRTYRYRMSSIFNWLCFPNRNMRSKQKTKYLKGPDDDGGFTSVKQKRKISRNSHQTDYIRKQASFHERERSCPKTNESNQPALPNKRRRVQDIFNTTVSEYPDSTSSQVSQKRNSTTYRTHADFGSEYTPKMYYRDVIPSGHVTDSMYGYIPKTVQTCSASKALEGDRVDDFFSNLREENSLHQFGKVPSRNFKHSPLVPRFTFPRSQSQTSLSVVDKISLIESEEAPESLDYCEFAPDITTRVHSMLEASFDSMWNSNGEVLY</sequence>
<reference evidence="3" key="1">
    <citation type="submission" date="2025-08" db="UniProtKB">
        <authorList>
            <consortium name="RefSeq"/>
        </authorList>
    </citation>
    <scope>IDENTIFICATION</scope>
    <source>
        <tissue evidence="3">Whole sample</tissue>
    </source>
</reference>
<dbReference type="AlphaFoldDB" id="A0A8B8EBX2"/>
<dbReference type="Proteomes" id="UP000694844">
    <property type="component" value="Chromosome 5"/>
</dbReference>
<keyword evidence="2" id="KW-1185">Reference proteome</keyword>
<accession>A0A8B8EBX2</accession>
<feature type="region of interest" description="Disordered" evidence="1">
    <location>
        <begin position="28"/>
        <end position="118"/>
    </location>
</feature>
<evidence type="ECO:0000313" key="2">
    <source>
        <dbReference type="Proteomes" id="UP000694844"/>
    </source>
</evidence>
<organism evidence="2 3">
    <name type="scientific">Crassostrea virginica</name>
    <name type="common">Eastern oyster</name>
    <dbReference type="NCBI Taxonomy" id="6565"/>
    <lineage>
        <taxon>Eukaryota</taxon>
        <taxon>Metazoa</taxon>
        <taxon>Spiralia</taxon>
        <taxon>Lophotrochozoa</taxon>
        <taxon>Mollusca</taxon>
        <taxon>Bivalvia</taxon>
        <taxon>Autobranchia</taxon>
        <taxon>Pteriomorphia</taxon>
        <taxon>Ostreida</taxon>
        <taxon>Ostreoidea</taxon>
        <taxon>Ostreidae</taxon>
        <taxon>Crassostrea</taxon>
    </lineage>
</organism>
<evidence type="ECO:0000313" key="3">
    <source>
        <dbReference type="RefSeq" id="XP_022337615.1"/>
    </source>
</evidence>
<protein>
    <submittedName>
        <fullName evidence="3">Uncharacterized protein LOC111133469</fullName>
    </submittedName>
</protein>
<dbReference type="OrthoDB" id="6160515at2759"/>